<dbReference type="Proteomes" id="UP001222325">
    <property type="component" value="Unassembled WGS sequence"/>
</dbReference>
<feature type="non-terminal residue" evidence="1">
    <location>
        <position position="1"/>
    </location>
</feature>
<keyword evidence="2" id="KW-1185">Reference proteome</keyword>
<organism evidence="1 2">
    <name type="scientific">Mycena belliarum</name>
    <dbReference type="NCBI Taxonomy" id="1033014"/>
    <lineage>
        <taxon>Eukaryota</taxon>
        <taxon>Fungi</taxon>
        <taxon>Dikarya</taxon>
        <taxon>Basidiomycota</taxon>
        <taxon>Agaricomycotina</taxon>
        <taxon>Agaricomycetes</taxon>
        <taxon>Agaricomycetidae</taxon>
        <taxon>Agaricales</taxon>
        <taxon>Marasmiineae</taxon>
        <taxon>Mycenaceae</taxon>
        <taxon>Mycena</taxon>
    </lineage>
</organism>
<accession>A0AAD6TKE7</accession>
<gene>
    <name evidence="1" type="ORF">B0H15DRAFT_762226</name>
</gene>
<sequence length="120" mass="13247">FTRATEPFKPERVAAVLDAVRIGRDLTGTQRELVRDMVAEHADIFALSVSEVRVVDGPGYAPEIPKDVKFSTGVVHQRPWSRPQSIDVNKQVDGMVDAGVLRAIDPRDVRCVNPISLAEK</sequence>
<reference evidence="1" key="1">
    <citation type="submission" date="2023-03" db="EMBL/GenBank/DDBJ databases">
        <title>Massive genome expansion in bonnet fungi (Mycena s.s.) driven by repeated elements and novel gene families across ecological guilds.</title>
        <authorList>
            <consortium name="Lawrence Berkeley National Laboratory"/>
            <person name="Harder C.B."/>
            <person name="Miyauchi S."/>
            <person name="Viragh M."/>
            <person name="Kuo A."/>
            <person name="Thoen E."/>
            <person name="Andreopoulos B."/>
            <person name="Lu D."/>
            <person name="Skrede I."/>
            <person name="Drula E."/>
            <person name="Henrissat B."/>
            <person name="Morin E."/>
            <person name="Kohler A."/>
            <person name="Barry K."/>
            <person name="LaButti K."/>
            <person name="Morin E."/>
            <person name="Salamov A."/>
            <person name="Lipzen A."/>
            <person name="Mereny Z."/>
            <person name="Hegedus B."/>
            <person name="Baldrian P."/>
            <person name="Stursova M."/>
            <person name="Weitz H."/>
            <person name="Taylor A."/>
            <person name="Grigoriev I.V."/>
            <person name="Nagy L.G."/>
            <person name="Martin F."/>
            <person name="Kauserud H."/>
        </authorList>
    </citation>
    <scope>NUCLEOTIDE SEQUENCE</scope>
    <source>
        <strain evidence="1">CBHHK173m</strain>
    </source>
</reference>
<comment type="caution">
    <text evidence="1">The sequence shown here is derived from an EMBL/GenBank/DDBJ whole genome shotgun (WGS) entry which is preliminary data.</text>
</comment>
<evidence type="ECO:0000313" key="2">
    <source>
        <dbReference type="Proteomes" id="UP001222325"/>
    </source>
</evidence>
<dbReference type="EMBL" id="JARJCN010000229">
    <property type="protein sequence ID" value="KAJ7062434.1"/>
    <property type="molecule type" value="Genomic_DNA"/>
</dbReference>
<dbReference type="AlphaFoldDB" id="A0AAD6TKE7"/>
<proteinExistence type="predicted"/>
<evidence type="ECO:0000313" key="1">
    <source>
        <dbReference type="EMBL" id="KAJ7062434.1"/>
    </source>
</evidence>
<name>A0AAD6TKE7_9AGAR</name>
<protein>
    <submittedName>
        <fullName evidence="1">Uncharacterized protein</fullName>
    </submittedName>
</protein>
<feature type="non-terminal residue" evidence="1">
    <location>
        <position position="120"/>
    </location>
</feature>